<evidence type="ECO:0000313" key="2">
    <source>
        <dbReference type="EMBL" id="KAK9729837.1"/>
    </source>
</evidence>
<comment type="caution">
    <text evidence="2">The sequence shown here is derived from an EMBL/GenBank/DDBJ whole genome shotgun (WGS) entry which is preliminary data.</text>
</comment>
<feature type="transmembrane region" description="Helical" evidence="1">
    <location>
        <begin position="51"/>
        <end position="72"/>
    </location>
</feature>
<keyword evidence="3" id="KW-1185">Reference proteome</keyword>
<keyword evidence="1" id="KW-1133">Transmembrane helix</keyword>
<evidence type="ECO:0000256" key="1">
    <source>
        <dbReference type="SAM" id="Phobius"/>
    </source>
</evidence>
<dbReference type="EMBL" id="JASPKY010000157">
    <property type="protein sequence ID" value="KAK9729837.1"/>
    <property type="molecule type" value="Genomic_DNA"/>
</dbReference>
<dbReference type="Proteomes" id="UP001458880">
    <property type="component" value="Unassembled WGS sequence"/>
</dbReference>
<proteinExistence type="predicted"/>
<evidence type="ECO:0000313" key="3">
    <source>
        <dbReference type="Proteomes" id="UP001458880"/>
    </source>
</evidence>
<protein>
    <submittedName>
        <fullName evidence="2">Uncharacterized protein</fullName>
    </submittedName>
</protein>
<organism evidence="2 3">
    <name type="scientific">Popillia japonica</name>
    <name type="common">Japanese beetle</name>
    <dbReference type="NCBI Taxonomy" id="7064"/>
    <lineage>
        <taxon>Eukaryota</taxon>
        <taxon>Metazoa</taxon>
        <taxon>Ecdysozoa</taxon>
        <taxon>Arthropoda</taxon>
        <taxon>Hexapoda</taxon>
        <taxon>Insecta</taxon>
        <taxon>Pterygota</taxon>
        <taxon>Neoptera</taxon>
        <taxon>Endopterygota</taxon>
        <taxon>Coleoptera</taxon>
        <taxon>Polyphaga</taxon>
        <taxon>Scarabaeiformia</taxon>
        <taxon>Scarabaeidae</taxon>
        <taxon>Rutelinae</taxon>
        <taxon>Popillia</taxon>
    </lineage>
</organism>
<keyword evidence="1" id="KW-0812">Transmembrane</keyword>
<keyword evidence="1" id="KW-0472">Membrane</keyword>
<gene>
    <name evidence="2" type="ORF">QE152_g15715</name>
</gene>
<name>A0AAW1L4Q4_POPJA</name>
<sequence length="80" mass="9135">MLHVSLQNDKNNVLSSISANYRIPISESDQTLRNYVIKSSNHIRTSKRGRVCFTCLVWCFLSYSVPVLNIIIRGNFCQNG</sequence>
<reference evidence="2 3" key="1">
    <citation type="journal article" date="2024" name="BMC Genomics">
        <title>De novo assembly and annotation of Popillia japonica's genome with initial clues to its potential as an invasive pest.</title>
        <authorList>
            <person name="Cucini C."/>
            <person name="Boschi S."/>
            <person name="Funari R."/>
            <person name="Cardaioli E."/>
            <person name="Iannotti N."/>
            <person name="Marturano G."/>
            <person name="Paoli F."/>
            <person name="Bruttini M."/>
            <person name="Carapelli A."/>
            <person name="Frati F."/>
            <person name="Nardi F."/>
        </authorList>
    </citation>
    <scope>NUCLEOTIDE SEQUENCE [LARGE SCALE GENOMIC DNA]</scope>
    <source>
        <strain evidence="2">DMR45628</strain>
    </source>
</reference>
<accession>A0AAW1L4Q4</accession>
<dbReference type="AlphaFoldDB" id="A0AAW1L4Q4"/>